<dbReference type="InterPro" id="IPR020422">
    <property type="entry name" value="TYR_PHOSPHATASE_DUAL_dom"/>
</dbReference>
<dbReference type="InterPro" id="IPR003595">
    <property type="entry name" value="Tyr_Pase_cat"/>
</dbReference>
<dbReference type="PROSITE" id="PS50056">
    <property type="entry name" value="TYR_PHOSPHATASE_2"/>
    <property type="match status" value="1"/>
</dbReference>
<keyword evidence="2" id="KW-0904">Protein phosphatase</keyword>
<dbReference type="GO" id="GO:0008138">
    <property type="term" value="F:protein tyrosine/serine/threonine phosphatase activity"/>
    <property type="evidence" value="ECO:0007669"/>
    <property type="project" value="InterPro"/>
</dbReference>
<dbReference type="InterPro" id="IPR047949">
    <property type="entry name" value="PPS1_DSP"/>
</dbReference>
<dbReference type="eggNOG" id="KOG1716">
    <property type="taxonomic scope" value="Eukaryota"/>
</dbReference>
<name>C5MCE6_CANTT</name>
<dbReference type="RefSeq" id="XP_002549600.1">
    <property type="nucleotide sequence ID" value="XM_002549554.1"/>
</dbReference>
<keyword evidence="1" id="KW-0378">Hydrolase</keyword>
<evidence type="ECO:0000313" key="5">
    <source>
        <dbReference type="EMBL" id="EER32226.1"/>
    </source>
</evidence>
<evidence type="ECO:0000259" key="3">
    <source>
        <dbReference type="PROSITE" id="PS50054"/>
    </source>
</evidence>
<feature type="domain" description="Tyrosine specific protein phosphatases" evidence="4">
    <location>
        <begin position="707"/>
        <end position="763"/>
    </location>
</feature>
<dbReference type="InterPro" id="IPR000387">
    <property type="entry name" value="Tyr_Pase_dom"/>
</dbReference>
<dbReference type="Gene3D" id="3.90.190.10">
    <property type="entry name" value="Protein tyrosine phosphatase superfamily"/>
    <property type="match status" value="1"/>
</dbReference>
<reference evidence="5 6" key="1">
    <citation type="journal article" date="2009" name="Nature">
        <title>Evolution of pathogenicity and sexual reproduction in eight Candida genomes.</title>
        <authorList>
            <person name="Butler G."/>
            <person name="Rasmussen M.D."/>
            <person name="Lin M.F."/>
            <person name="Santos M.A."/>
            <person name="Sakthikumar S."/>
            <person name="Munro C.A."/>
            <person name="Rheinbay E."/>
            <person name="Grabherr M."/>
            <person name="Forche A."/>
            <person name="Reedy J.L."/>
            <person name="Agrafioti I."/>
            <person name="Arnaud M.B."/>
            <person name="Bates S."/>
            <person name="Brown A.J."/>
            <person name="Brunke S."/>
            <person name="Costanzo M.C."/>
            <person name="Fitzpatrick D.A."/>
            <person name="de Groot P.W."/>
            <person name="Harris D."/>
            <person name="Hoyer L.L."/>
            <person name="Hube B."/>
            <person name="Klis F.M."/>
            <person name="Kodira C."/>
            <person name="Lennard N."/>
            <person name="Logue M.E."/>
            <person name="Martin R."/>
            <person name="Neiman A.M."/>
            <person name="Nikolaou E."/>
            <person name="Quail M.A."/>
            <person name="Quinn J."/>
            <person name="Santos M.C."/>
            <person name="Schmitzberger F.F."/>
            <person name="Sherlock G."/>
            <person name="Shah P."/>
            <person name="Silverstein K.A."/>
            <person name="Skrzypek M.S."/>
            <person name="Soll D."/>
            <person name="Staggs R."/>
            <person name="Stansfield I."/>
            <person name="Stumpf M.P."/>
            <person name="Sudbery P.E."/>
            <person name="Srikantha T."/>
            <person name="Zeng Q."/>
            <person name="Berman J."/>
            <person name="Berriman M."/>
            <person name="Heitman J."/>
            <person name="Gow N.A."/>
            <person name="Lorenz M.C."/>
            <person name="Birren B.W."/>
            <person name="Kellis M."/>
            <person name="Cuomo C.A."/>
        </authorList>
    </citation>
    <scope>NUCLEOTIDE SEQUENCE [LARGE SCALE GENOMIC DNA]</scope>
    <source>
        <strain evidence="6">ATCC MYA-3404 / T1</strain>
    </source>
</reference>
<organism evidence="5 6">
    <name type="scientific">Candida tropicalis (strain ATCC MYA-3404 / T1)</name>
    <name type="common">Yeast</name>
    <dbReference type="NCBI Taxonomy" id="294747"/>
    <lineage>
        <taxon>Eukaryota</taxon>
        <taxon>Fungi</taxon>
        <taxon>Dikarya</taxon>
        <taxon>Ascomycota</taxon>
        <taxon>Saccharomycotina</taxon>
        <taxon>Pichiomycetes</taxon>
        <taxon>Debaryomycetaceae</taxon>
        <taxon>Candida/Lodderomyces clade</taxon>
        <taxon>Candida</taxon>
    </lineage>
</organism>
<evidence type="ECO:0000259" key="4">
    <source>
        <dbReference type="PROSITE" id="PS50056"/>
    </source>
</evidence>
<proteinExistence type="predicted"/>
<dbReference type="EMBL" id="GG692399">
    <property type="protein sequence ID" value="EER32226.1"/>
    <property type="molecule type" value="Genomic_DNA"/>
</dbReference>
<evidence type="ECO:0000313" key="6">
    <source>
        <dbReference type="Proteomes" id="UP000002037"/>
    </source>
</evidence>
<sequence>MTQSPSSSSSETLCLISSAQGIIPMSCLLSSSSTSSSNASIIAENTNISSSNSNSQHNTTSPSTSISSASSILSNVYSTYNASSPDLQYMQFSNASSTNYTSNLRKSSSSSHQDFQEIWFNKFNSTLPKRDGVYVINTTEKFNQLLNFYYQTKSRFNQNYSNQLFPYLHDLSTRGHEDNFTESYNHMKDILHIIDSMHLNNLMFIKSDDEEIDSITPDLINSVKLDQILDRHYNEWEKLSVYPHQYDEHDMKMNCRNFGRQLKLMAPLSHFVVYNYTNSDNANVLSMLRKVVNPEKYIYSVELDKDWWSTIEPNYFDNDTDEDPVYNNSFLSKFYPSEEEFTSQGEHFVSRYHRYEQNVIWRMSGNRRTWLFDNKICVGNILDYNELVKALDNEFKLIIYCDDDIQSCNFPPIETLQWIYHDYSQGGANSYCLKIPQLGGNKDIDLVGVLNVLKLIVKLSKVNKVFIGSHDGFTSSTIWLVLLTQLLNRLTIEESILYLAKQEIKLFFFDNDYSLLQDLEIFVDYLNKHLLSEFPTIILPSTLDLNSIDRFYFMNPIVKPQPYDWFADCQGQLNLPSKVYPHLYLGSLLHSSSNTILETFGISNIISIDELPSWWNQMFSKYIQFDYEQRLAAPVVLKPIYKYDNIKIYEVNFEQLHHFIPYKVQATLPSSLNSLIYIHNFKDDGKDSILPMLLDAPPFIHDKILLGQSPKKSTLIHCKVGVSRSATLVIASIMKHFRIGLVQAYFMLRIIRFNIIIQPNLKLFYELFLYEEYLGLPDQLQDGKKVVKKWNWEFIADEIHRLNQIYTSSSSS</sequence>
<dbReference type="PROSITE" id="PS00383">
    <property type="entry name" value="TYR_PHOSPHATASE_1"/>
    <property type="match status" value="1"/>
</dbReference>
<dbReference type="OrthoDB" id="273181at2759"/>
<accession>C5MCE6</accession>
<evidence type="ECO:0000256" key="1">
    <source>
        <dbReference type="ARBA" id="ARBA00022801"/>
    </source>
</evidence>
<dbReference type="AlphaFoldDB" id="C5MCE6"/>
<dbReference type="VEuPathDB" id="FungiDB:CTRG_03897"/>
<dbReference type="PROSITE" id="PS50054">
    <property type="entry name" value="TYR_PHOSPHATASE_DUAL"/>
    <property type="match status" value="1"/>
</dbReference>
<feature type="domain" description="Tyrosine-protein phosphatase" evidence="3">
    <location>
        <begin position="575"/>
        <end position="776"/>
    </location>
</feature>
<keyword evidence="6" id="KW-1185">Reference proteome</keyword>
<dbReference type="GO" id="GO:0005634">
    <property type="term" value="C:nucleus"/>
    <property type="evidence" value="ECO:0007669"/>
    <property type="project" value="GOC"/>
</dbReference>
<dbReference type="Pfam" id="PF00782">
    <property type="entry name" value="DSPc"/>
    <property type="match status" value="1"/>
</dbReference>
<dbReference type="SUPFAM" id="SSF52799">
    <property type="entry name" value="(Phosphotyrosine protein) phosphatases II"/>
    <property type="match status" value="1"/>
</dbReference>
<dbReference type="GeneID" id="8297952"/>
<dbReference type="InterPro" id="IPR053239">
    <property type="entry name" value="Dual_spec_PTase"/>
</dbReference>
<dbReference type="SMART" id="SM00195">
    <property type="entry name" value="DSPc"/>
    <property type="match status" value="1"/>
</dbReference>
<dbReference type="InterPro" id="IPR000340">
    <property type="entry name" value="Dual-sp_phosphatase_cat-dom"/>
</dbReference>
<dbReference type="CDD" id="cd14516">
    <property type="entry name" value="DSP_fungal_PPS1"/>
    <property type="match status" value="1"/>
</dbReference>
<dbReference type="KEGG" id="ctp:CTRG_03897"/>
<dbReference type="InterPro" id="IPR029021">
    <property type="entry name" value="Prot-tyrosine_phosphatase-like"/>
</dbReference>
<dbReference type="Proteomes" id="UP000002037">
    <property type="component" value="Unassembled WGS sequence"/>
</dbReference>
<dbReference type="PANTHER" id="PTHR47550:SF1">
    <property type="entry name" value="DUAL SPECIFICITY PROTEIN PHOSPHATASE PPS1"/>
    <property type="match status" value="1"/>
</dbReference>
<dbReference type="GO" id="GO:0033260">
    <property type="term" value="P:nuclear DNA replication"/>
    <property type="evidence" value="ECO:0007669"/>
    <property type="project" value="InterPro"/>
</dbReference>
<protein>
    <submittedName>
        <fullName evidence="5">Uncharacterized protein</fullName>
    </submittedName>
</protein>
<evidence type="ECO:0000256" key="2">
    <source>
        <dbReference type="ARBA" id="ARBA00022912"/>
    </source>
</evidence>
<dbReference type="SMART" id="SM00404">
    <property type="entry name" value="PTPc_motif"/>
    <property type="match status" value="1"/>
</dbReference>
<gene>
    <name evidence="5" type="ORF">CTRG_03897</name>
</gene>
<dbReference type="HOGENOM" id="CLU_011664_0_0_1"/>
<dbReference type="InterPro" id="IPR016130">
    <property type="entry name" value="Tyr_Pase_AS"/>
</dbReference>
<dbReference type="STRING" id="294747.C5MCE6"/>
<dbReference type="PANTHER" id="PTHR47550">
    <property type="entry name" value="DUAL SPECIFICITY PROTEIN PHOSPHATASE PPS1"/>
    <property type="match status" value="1"/>
</dbReference>